<dbReference type="InterPro" id="IPR037455">
    <property type="entry name" value="LucA/IucC-like"/>
</dbReference>
<reference evidence="6" key="1">
    <citation type="journal article" date="2019" name="Int. J. Syst. Evol. Microbiol.">
        <title>The Global Catalogue of Microorganisms (GCM) 10K type strain sequencing project: providing services to taxonomists for standard genome sequencing and annotation.</title>
        <authorList>
            <consortium name="The Broad Institute Genomics Platform"/>
            <consortium name="The Broad Institute Genome Sequencing Center for Infectious Disease"/>
            <person name="Wu L."/>
            <person name="Ma J."/>
        </authorList>
    </citation>
    <scope>NUCLEOTIDE SEQUENCE [LARGE SCALE GENOMIC DNA]</scope>
    <source>
        <strain evidence="6">JCM 4788</strain>
    </source>
</reference>
<protein>
    <submittedName>
        <fullName evidence="5">IucA/IucC family protein</fullName>
    </submittedName>
</protein>
<dbReference type="Pfam" id="PF04183">
    <property type="entry name" value="IucA_IucC"/>
    <property type="match status" value="1"/>
</dbReference>
<dbReference type="Gene3D" id="1.10.510.40">
    <property type="match status" value="1"/>
</dbReference>
<comment type="pathway">
    <text evidence="1">Siderophore biosynthesis.</text>
</comment>
<evidence type="ECO:0000259" key="4">
    <source>
        <dbReference type="Pfam" id="PF06276"/>
    </source>
</evidence>
<evidence type="ECO:0000256" key="1">
    <source>
        <dbReference type="ARBA" id="ARBA00004924"/>
    </source>
</evidence>
<dbReference type="InterPro" id="IPR007310">
    <property type="entry name" value="Aerobactin_biosyn_IucA/IucC_N"/>
</dbReference>
<sequence>MTAEAAEGMEGVEESDVFARALGALLREDPYGLRPGAVVERRSDGDWLRLPMAEIPVRPDGFQCEIRVRPTPGLGAVLDRLRAAVPEPDLPGFDAFRAECDQAVATARLQRRERPRVTARLAEELGPAGEWTGMRGALAFEALAAFRDHPVYPTGRVRRGLSESQLLSYAPEFRESFRLRWLVLPGDAVTLGRHARLPDWWPTPAFLGLTGAGEGSLPLPVHPLTADDLLTGAADAAGPAGRARFAEKSWLEVVPTLSMRTVAAVDDPGLHLKLPLPTATLGLLNRRTIKPGVLAHGECGQRLLAEIAAREPRFAGTVLLTDEGTHLGAGHELLAALVRRYPDGLEDAHVLPVAALLATDPRGRLVVDVLAERYYGGSTAALLDAYLRLLLDWHTTLFSYGVALESHQQNTSIVLDEQGGRPRLRLLFKDNDGPRVHRARLAERLGEAAADDALLGFTDQRAFAADDGPLADLFTTVTVHLCAAALAFELAELGRGSLDDHLALLRARLAEATGRLPPGPAAVLRARVLEAPRLPVKAMVTAGTLFTKARSGAADINKHYVDGPNYLLRWGPGAEG</sequence>
<dbReference type="PANTHER" id="PTHR34384">
    <property type="entry name" value="L-2,3-DIAMINOPROPANOATE--CITRATE LIGASE"/>
    <property type="match status" value="1"/>
</dbReference>
<evidence type="ECO:0000259" key="3">
    <source>
        <dbReference type="Pfam" id="PF04183"/>
    </source>
</evidence>
<feature type="domain" description="Aerobactin siderophore biosynthesis IucA/IucC-like C-terminal" evidence="4">
    <location>
        <begin position="383"/>
        <end position="538"/>
    </location>
</feature>
<dbReference type="Pfam" id="PF06276">
    <property type="entry name" value="FhuF"/>
    <property type="match status" value="1"/>
</dbReference>
<gene>
    <name evidence="5" type="ORF">GCM10010357_43950</name>
</gene>
<comment type="caution">
    <text evidence="5">The sequence shown here is derived from an EMBL/GenBank/DDBJ whole genome shotgun (WGS) entry which is preliminary data.</text>
</comment>
<dbReference type="EMBL" id="BAAABX010000048">
    <property type="protein sequence ID" value="GAA0417809.1"/>
    <property type="molecule type" value="Genomic_DNA"/>
</dbReference>
<comment type="similarity">
    <text evidence="2">Belongs to the IucA/IucC family.</text>
</comment>
<dbReference type="InterPro" id="IPR022770">
    <property type="entry name" value="IucA/IucC-like_C"/>
</dbReference>
<keyword evidence="6" id="KW-1185">Reference proteome</keyword>
<name>A0ABP3IR53_9ACTN</name>
<dbReference type="RefSeq" id="WP_344027015.1">
    <property type="nucleotide sequence ID" value="NZ_BAAABX010000048.1"/>
</dbReference>
<organism evidence="5 6">
    <name type="scientific">Streptomyces luteireticuli</name>
    <dbReference type="NCBI Taxonomy" id="173858"/>
    <lineage>
        <taxon>Bacteria</taxon>
        <taxon>Bacillati</taxon>
        <taxon>Actinomycetota</taxon>
        <taxon>Actinomycetes</taxon>
        <taxon>Kitasatosporales</taxon>
        <taxon>Streptomycetaceae</taxon>
        <taxon>Streptomyces</taxon>
    </lineage>
</organism>
<evidence type="ECO:0000313" key="6">
    <source>
        <dbReference type="Proteomes" id="UP001500879"/>
    </source>
</evidence>
<proteinExistence type="inferred from homology"/>
<evidence type="ECO:0000256" key="2">
    <source>
        <dbReference type="ARBA" id="ARBA00007832"/>
    </source>
</evidence>
<accession>A0ABP3IR53</accession>
<feature type="domain" description="Aerobactin siderophore biosynthesis IucA/IucC N-terminal" evidence="3">
    <location>
        <begin position="139"/>
        <end position="358"/>
    </location>
</feature>
<dbReference type="Proteomes" id="UP001500879">
    <property type="component" value="Unassembled WGS sequence"/>
</dbReference>
<dbReference type="PANTHER" id="PTHR34384:SF5">
    <property type="entry name" value="L-2,3-DIAMINOPROPANOATE--CITRATE LIGASE"/>
    <property type="match status" value="1"/>
</dbReference>
<evidence type="ECO:0000313" key="5">
    <source>
        <dbReference type="EMBL" id="GAA0417809.1"/>
    </source>
</evidence>